<feature type="binding site" evidence="9">
    <location>
        <begin position="182"/>
        <end position="184"/>
    </location>
    <ligand>
        <name>ATP</name>
        <dbReference type="ChEBI" id="CHEBI:30616"/>
    </ligand>
</feature>
<comment type="subcellular location">
    <subcellularLocation>
        <location evidence="9">Cytoplasm</location>
    </subcellularLocation>
</comment>
<evidence type="ECO:0000256" key="5">
    <source>
        <dbReference type="ARBA" id="ARBA00022756"/>
    </source>
</evidence>
<comment type="similarity">
    <text evidence="9">Belongs to the dethiobiotin synthetase family.</text>
</comment>
<keyword evidence="3 9" id="KW-0479">Metal-binding</keyword>
<dbReference type="PANTHER" id="PTHR43210:SF2">
    <property type="entry name" value="ATP-DEPENDENT DETHIOBIOTIN SYNTHETASE BIOD 2"/>
    <property type="match status" value="1"/>
</dbReference>
<dbReference type="GO" id="GO:0004141">
    <property type="term" value="F:dethiobiotin synthase activity"/>
    <property type="evidence" value="ECO:0007669"/>
    <property type="project" value="UniProtKB-UniRule"/>
</dbReference>
<feature type="binding site" evidence="9">
    <location>
        <begin position="98"/>
        <end position="101"/>
    </location>
    <ligand>
        <name>ATP</name>
        <dbReference type="ChEBI" id="CHEBI:30616"/>
    </ligand>
</feature>
<dbReference type="UniPathway" id="UPA00078">
    <property type="reaction ID" value="UER00161"/>
</dbReference>
<organism evidence="10 11">
    <name type="scientific">Aquabacter spiritensis</name>
    <dbReference type="NCBI Taxonomy" id="933073"/>
    <lineage>
        <taxon>Bacteria</taxon>
        <taxon>Pseudomonadati</taxon>
        <taxon>Pseudomonadota</taxon>
        <taxon>Alphaproteobacteria</taxon>
        <taxon>Hyphomicrobiales</taxon>
        <taxon>Xanthobacteraceae</taxon>
        <taxon>Aquabacter</taxon>
    </lineage>
</organism>
<dbReference type="CDD" id="cd03109">
    <property type="entry name" value="DTBS"/>
    <property type="match status" value="1"/>
</dbReference>
<dbReference type="InterPro" id="IPR027417">
    <property type="entry name" value="P-loop_NTPase"/>
</dbReference>
<comment type="subunit">
    <text evidence="9">Homodimer.</text>
</comment>
<dbReference type="HAMAP" id="MF_00336">
    <property type="entry name" value="BioD"/>
    <property type="match status" value="1"/>
</dbReference>
<dbReference type="EC" id="6.3.3.3" evidence="9"/>
<sequence>MTAFVVTGTDTGIGKTVFAAALAGALGAFYWKPVQAGLEEATDSATVARLGGLPPDRILPEAYRLKLPASPHLAAQAEGLRIDPDRLDPPGERPLVIEGAGGPMVPLTRALLFIDVFARWGLPVVLCARTTLGTINHTLLAVEALEARAVPIAGIAFIGAEMPDTQDVIAAFSGQKILGRLPPVSPLNAEQLRAAFAAAFDMRDFAA</sequence>
<keyword evidence="11" id="KW-1185">Reference proteome</keyword>
<evidence type="ECO:0000256" key="8">
    <source>
        <dbReference type="ARBA" id="ARBA00047386"/>
    </source>
</evidence>
<dbReference type="PANTHER" id="PTHR43210">
    <property type="entry name" value="DETHIOBIOTIN SYNTHETASE"/>
    <property type="match status" value="1"/>
</dbReference>
<comment type="caution">
    <text evidence="9">Lacks conserved residue(s) required for the propagation of feature annotation.</text>
</comment>
<feature type="binding site" evidence="9">
    <location>
        <begin position="12"/>
        <end position="17"/>
    </location>
    <ligand>
        <name>ATP</name>
        <dbReference type="ChEBI" id="CHEBI:30616"/>
    </ligand>
</feature>
<comment type="caution">
    <text evidence="10">The sequence shown here is derived from an EMBL/GenBank/DDBJ whole genome shotgun (WGS) entry which is preliminary data.</text>
</comment>
<dbReference type="NCBIfam" id="TIGR00347">
    <property type="entry name" value="bioD"/>
    <property type="match status" value="1"/>
</dbReference>
<dbReference type="InterPro" id="IPR004472">
    <property type="entry name" value="DTB_synth_BioD"/>
</dbReference>
<keyword evidence="4 9" id="KW-0547">Nucleotide-binding</keyword>
<keyword evidence="7 9" id="KW-0460">Magnesium</keyword>
<evidence type="ECO:0000256" key="3">
    <source>
        <dbReference type="ARBA" id="ARBA00022723"/>
    </source>
</evidence>
<reference evidence="10 11" key="1">
    <citation type="submission" date="2019-03" db="EMBL/GenBank/DDBJ databases">
        <title>Genomic Encyclopedia of Type Strains, Phase IV (KMG-IV): sequencing the most valuable type-strain genomes for metagenomic binning, comparative biology and taxonomic classification.</title>
        <authorList>
            <person name="Goeker M."/>
        </authorList>
    </citation>
    <scope>NUCLEOTIDE SEQUENCE [LARGE SCALE GENOMIC DNA]</scope>
    <source>
        <strain evidence="10 11">DSM 9035</strain>
    </source>
</reference>
<dbReference type="OrthoDB" id="9802097at2"/>
<feature type="binding site" evidence="9">
    <location>
        <position position="16"/>
    </location>
    <ligand>
        <name>Mg(2+)</name>
        <dbReference type="ChEBI" id="CHEBI:18420"/>
    </ligand>
</feature>
<dbReference type="RefSeq" id="WP_132029810.1">
    <property type="nucleotide sequence ID" value="NZ_SMAI01000001.1"/>
</dbReference>
<name>A0A4R3M4E8_9HYPH</name>
<comment type="function">
    <text evidence="9">Catalyzes a mechanistically unusual reaction, the ATP-dependent insertion of CO2 between the N7 and N8 nitrogen atoms of 7,8-diaminopelargonic acid (DAPA, also called 7,8-diammoniononanoate) to form a ureido ring.</text>
</comment>
<comment type="cofactor">
    <cofactor evidence="9">
        <name>Mg(2+)</name>
        <dbReference type="ChEBI" id="CHEBI:18420"/>
    </cofactor>
</comment>
<keyword evidence="5 9" id="KW-0093">Biotin biosynthesis</keyword>
<comment type="catalytic activity">
    <reaction evidence="8">
        <text>(7R,8S)-8-amino-7-(carboxyamino)nonanoate + ATP = (4R,5S)-dethiobiotin + ADP + phosphate + H(+)</text>
        <dbReference type="Rhea" id="RHEA:63684"/>
        <dbReference type="ChEBI" id="CHEBI:15378"/>
        <dbReference type="ChEBI" id="CHEBI:30616"/>
        <dbReference type="ChEBI" id="CHEBI:43474"/>
        <dbReference type="ChEBI" id="CHEBI:149470"/>
        <dbReference type="ChEBI" id="CHEBI:149473"/>
        <dbReference type="ChEBI" id="CHEBI:456216"/>
    </reaction>
</comment>
<keyword evidence="2 9" id="KW-0436">Ligase</keyword>
<dbReference type="Pfam" id="PF13500">
    <property type="entry name" value="AAA_26"/>
    <property type="match status" value="1"/>
</dbReference>
<dbReference type="GO" id="GO:0005829">
    <property type="term" value="C:cytosol"/>
    <property type="evidence" value="ECO:0007669"/>
    <property type="project" value="TreeGrafter"/>
</dbReference>
<evidence type="ECO:0000256" key="2">
    <source>
        <dbReference type="ARBA" id="ARBA00022598"/>
    </source>
</evidence>
<evidence type="ECO:0000256" key="4">
    <source>
        <dbReference type="ARBA" id="ARBA00022741"/>
    </source>
</evidence>
<evidence type="ECO:0000313" key="11">
    <source>
        <dbReference type="Proteomes" id="UP000294664"/>
    </source>
</evidence>
<dbReference type="Gene3D" id="3.40.50.300">
    <property type="entry name" value="P-loop containing nucleotide triphosphate hydrolases"/>
    <property type="match status" value="1"/>
</dbReference>
<proteinExistence type="inferred from homology"/>
<comment type="pathway">
    <text evidence="9">Cofactor biosynthesis; biotin biosynthesis; biotin from 7,8-diaminononanoate: step 1/2.</text>
</comment>
<dbReference type="GO" id="GO:0009102">
    <property type="term" value="P:biotin biosynthetic process"/>
    <property type="evidence" value="ECO:0007669"/>
    <property type="project" value="UniProtKB-UniRule"/>
</dbReference>
<dbReference type="EMBL" id="SMAI01000001">
    <property type="protein sequence ID" value="TCT08171.1"/>
    <property type="molecule type" value="Genomic_DNA"/>
</dbReference>
<evidence type="ECO:0000256" key="6">
    <source>
        <dbReference type="ARBA" id="ARBA00022840"/>
    </source>
</evidence>
<feature type="binding site" evidence="9">
    <location>
        <position position="98"/>
    </location>
    <ligand>
        <name>Mg(2+)</name>
        <dbReference type="ChEBI" id="CHEBI:18420"/>
    </ligand>
</feature>
<feature type="binding site" evidence="9">
    <location>
        <position position="43"/>
    </location>
    <ligand>
        <name>Mg(2+)</name>
        <dbReference type="ChEBI" id="CHEBI:18420"/>
    </ligand>
</feature>
<evidence type="ECO:0000256" key="7">
    <source>
        <dbReference type="ARBA" id="ARBA00022842"/>
    </source>
</evidence>
<keyword evidence="6 9" id="KW-0067">ATP-binding</keyword>
<dbReference type="GO" id="GO:0000287">
    <property type="term" value="F:magnesium ion binding"/>
    <property type="evidence" value="ECO:0007669"/>
    <property type="project" value="UniProtKB-UniRule"/>
</dbReference>
<feature type="binding site" evidence="9">
    <location>
        <position position="43"/>
    </location>
    <ligand>
        <name>ATP</name>
        <dbReference type="ChEBI" id="CHEBI:30616"/>
    </ligand>
</feature>
<keyword evidence="1 9" id="KW-0963">Cytoplasm</keyword>
<dbReference type="SUPFAM" id="SSF52540">
    <property type="entry name" value="P-loop containing nucleoside triphosphate hydrolases"/>
    <property type="match status" value="1"/>
</dbReference>
<feature type="active site" evidence="9">
    <location>
        <position position="32"/>
    </location>
</feature>
<dbReference type="GO" id="GO:0005524">
    <property type="term" value="F:ATP binding"/>
    <property type="evidence" value="ECO:0007669"/>
    <property type="project" value="UniProtKB-UniRule"/>
</dbReference>
<evidence type="ECO:0000256" key="1">
    <source>
        <dbReference type="ARBA" id="ARBA00022490"/>
    </source>
</evidence>
<comment type="catalytic activity">
    <reaction evidence="9">
        <text>(7R,8S)-7,8-diammoniononanoate + CO2 + ATP = (4R,5S)-dethiobiotin + ADP + phosphate + 3 H(+)</text>
        <dbReference type="Rhea" id="RHEA:15805"/>
        <dbReference type="ChEBI" id="CHEBI:15378"/>
        <dbReference type="ChEBI" id="CHEBI:16526"/>
        <dbReference type="ChEBI" id="CHEBI:30616"/>
        <dbReference type="ChEBI" id="CHEBI:43474"/>
        <dbReference type="ChEBI" id="CHEBI:149469"/>
        <dbReference type="ChEBI" id="CHEBI:149473"/>
        <dbReference type="ChEBI" id="CHEBI:456216"/>
        <dbReference type="EC" id="6.3.3.3"/>
    </reaction>
</comment>
<gene>
    <name evidence="9" type="primary">bioD</name>
    <name evidence="10" type="ORF">EDC64_101693</name>
</gene>
<dbReference type="PIRSF" id="PIRSF006755">
    <property type="entry name" value="DTB_synth"/>
    <property type="match status" value="1"/>
</dbReference>
<accession>A0A4R3M4E8</accession>
<protein>
    <recommendedName>
        <fullName evidence="9">ATP-dependent dethiobiotin synthetase BioD</fullName>
        <ecNumber evidence="9">6.3.3.3</ecNumber>
    </recommendedName>
    <alternativeName>
        <fullName evidence="9">DTB synthetase</fullName>
        <shortName evidence="9">DTBS</shortName>
    </alternativeName>
    <alternativeName>
        <fullName evidence="9">Dethiobiotin synthase</fullName>
    </alternativeName>
</protein>
<dbReference type="Proteomes" id="UP000294664">
    <property type="component" value="Unassembled WGS sequence"/>
</dbReference>
<evidence type="ECO:0000313" key="10">
    <source>
        <dbReference type="EMBL" id="TCT08171.1"/>
    </source>
</evidence>
<evidence type="ECO:0000256" key="9">
    <source>
        <dbReference type="HAMAP-Rule" id="MF_00336"/>
    </source>
</evidence>
<dbReference type="AlphaFoldDB" id="A0A4R3M4E8"/>